<evidence type="ECO:0000256" key="6">
    <source>
        <dbReference type="ARBA" id="ARBA00023136"/>
    </source>
</evidence>
<sequence>MVAGEIIQSIVEAASSSSNSTTPTPALKYQDCDGGVAPDPGNTTWVLLSTILVLGMMPALAFFEAGLLRSKNTLSIITQIMSGIVVLTVMWQAFGYSLTFGPDQKGIIGNLDHAFLINVSYDDCSPNASKIPAAAYAFFMMMFANITPLLMTGAFAERVKFKAFIALTVAWEIIVFYPVAHWIWGGGWLHKYFGVLDFAGGIVIHTSAGVSALVIALYVGKRKEFEKYGGEFPPSNLPLATIGAALLWMGWFGFNAGSALAAGNIATSAVASTQIGGSFSAIVWIILSWLKGKPTTVAVINGVIAGLAGITPASGYINSQYSIGLGIVLGLASYYSVVLLKHKLHIDDALDVSSVHGLTGIIGSLAIGFCSDLSVNPNGANGAFYGNPKLIGTQLLGVVSVAVWAAAWTWVLLKIIDATIGVKIDESEEDLGLDLVEHGEFAYHNISLQGTEHHYSSVNNTHDFFK</sequence>
<feature type="transmembrane region" description="Helical" evidence="8">
    <location>
        <begin position="74"/>
        <end position="94"/>
    </location>
</feature>
<dbReference type="GO" id="GO:0008519">
    <property type="term" value="F:ammonium channel activity"/>
    <property type="evidence" value="ECO:0007669"/>
    <property type="project" value="InterPro"/>
</dbReference>
<feature type="transmembrane region" description="Helical" evidence="8">
    <location>
        <begin position="269"/>
        <end position="290"/>
    </location>
</feature>
<dbReference type="EMBL" id="JAVFKY010000004">
    <property type="protein sequence ID" value="KAK5578230.1"/>
    <property type="molecule type" value="Genomic_DNA"/>
</dbReference>
<evidence type="ECO:0000256" key="8">
    <source>
        <dbReference type="RuleBase" id="RU362002"/>
    </source>
</evidence>
<feature type="transmembrane region" description="Helical" evidence="8">
    <location>
        <begin position="135"/>
        <end position="156"/>
    </location>
</feature>
<feature type="transmembrane region" description="Helical" evidence="8">
    <location>
        <begin position="352"/>
        <end position="375"/>
    </location>
</feature>
<feature type="transmembrane region" description="Helical" evidence="8">
    <location>
        <begin position="45"/>
        <end position="67"/>
    </location>
</feature>
<feature type="transmembrane region" description="Helical" evidence="8">
    <location>
        <begin position="297"/>
        <end position="317"/>
    </location>
</feature>
<evidence type="ECO:0000256" key="2">
    <source>
        <dbReference type="ARBA" id="ARBA00005887"/>
    </source>
</evidence>
<keyword evidence="3 8" id="KW-0813">Transport</keyword>
<evidence type="ECO:0000256" key="1">
    <source>
        <dbReference type="ARBA" id="ARBA00004141"/>
    </source>
</evidence>
<proteinExistence type="inferred from homology"/>
<keyword evidence="4 8" id="KW-0812">Transmembrane</keyword>
<dbReference type="InterPro" id="IPR018047">
    <property type="entry name" value="Ammonium_transpt_CS"/>
</dbReference>
<evidence type="ECO:0000313" key="10">
    <source>
        <dbReference type="EMBL" id="KAK5578230.1"/>
    </source>
</evidence>
<dbReference type="InterPro" id="IPR024041">
    <property type="entry name" value="NH4_transpt_AmtB-like_dom"/>
</dbReference>
<dbReference type="GO" id="GO:0005886">
    <property type="term" value="C:plasma membrane"/>
    <property type="evidence" value="ECO:0007669"/>
    <property type="project" value="UniProtKB-SubCell"/>
</dbReference>
<dbReference type="PANTHER" id="PTHR43029">
    <property type="entry name" value="AMMONIUM TRANSPORTER MEP2"/>
    <property type="match status" value="1"/>
</dbReference>
<evidence type="ECO:0000256" key="7">
    <source>
        <dbReference type="ARBA" id="ARBA00023177"/>
    </source>
</evidence>
<dbReference type="PROSITE" id="PS01219">
    <property type="entry name" value="AMMONIUM_TRANSP"/>
    <property type="match status" value="1"/>
</dbReference>
<evidence type="ECO:0000256" key="5">
    <source>
        <dbReference type="ARBA" id="ARBA00022989"/>
    </source>
</evidence>
<gene>
    <name evidence="10" type="ORF">RB653_003183</name>
</gene>
<reference evidence="10 11" key="1">
    <citation type="submission" date="2023-11" db="EMBL/GenBank/DDBJ databases">
        <title>Dfirmibasis_genome.</title>
        <authorList>
            <person name="Edelbroek B."/>
            <person name="Kjellin J."/>
            <person name="Jerlstrom-Hultqvist J."/>
            <person name="Soderbom F."/>
        </authorList>
    </citation>
    <scope>NUCLEOTIDE SEQUENCE [LARGE SCALE GENOMIC DNA]</scope>
    <source>
        <strain evidence="10 11">TNS-C-14</strain>
    </source>
</reference>
<dbReference type="Gene3D" id="1.10.3430.10">
    <property type="entry name" value="Ammonium transporter AmtB like domains"/>
    <property type="match status" value="1"/>
</dbReference>
<protein>
    <recommendedName>
        <fullName evidence="8">Ammonium transporter</fullName>
    </recommendedName>
</protein>
<keyword evidence="5 8" id="KW-1133">Transmembrane helix</keyword>
<dbReference type="InterPro" id="IPR029020">
    <property type="entry name" value="Ammonium/urea_transptr"/>
</dbReference>
<dbReference type="PANTHER" id="PTHR43029:SF21">
    <property type="entry name" value="AMMONIUM TRANSPORTER 1"/>
    <property type="match status" value="1"/>
</dbReference>
<accession>A0AAN7TZH7</accession>
<feature type="transmembrane region" description="Helical" evidence="8">
    <location>
        <begin position="196"/>
        <end position="219"/>
    </location>
</feature>
<evidence type="ECO:0000256" key="4">
    <source>
        <dbReference type="ARBA" id="ARBA00022692"/>
    </source>
</evidence>
<dbReference type="AlphaFoldDB" id="A0AAN7TZH7"/>
<feature type="transmembrane region" description="Helical" evidence="8">
    <location>
        <begin position="163"/>
        <end position="184"/>
    </location>
</feature>
<feature type="transmembrane region" description="Helical" evidence="8">
    <location>
        <begin position="323"/>
        <end position="340"/>
    </location>
</feature>
<keyword evidence="7 8" id="KW-0924">Ammonia transport</keyword>
<evidence type="ECO:0000313" key="11">
    <source>
        <dbReference type="Proteomes" id="UP001344447"/>
    </source>
</evidence>
<dbReference type="FunFam" id="1.10.3430.10:FF:000011">
    <property type="entry name" value="Ammonium transporter"/>
    <property type="match status" value="1"/>
</dbReference>
<comment type="similarity">
    <text evidence="2 8">Belongs to the ammonia transporter channel (TC 1.A.11.2) family.</text>
</comment>
<dbReference type="SUPFAM" id="SSF111352">
    <property type="entry name" value="Ammonium transporter"/>
    <property type="match status" value="1"/>
</dbReference>
<name>A0AAN7TZH7_9MYCE</name>
<comment type="caution">
    <text evidence="10">The sequence shown here is derived from an EMBL/GenBank/DDBJ whole genome shotgun (WGS) entry which is preliminary data.</text>
</comment>
<dbReference type="NCBIfam" id="TIGR00836">
    <property type="entry name" value="amt"/>
    <property type="match status" value="1"/>
</dbReference>
<keyword evidence="11" id="KW-1185">Reference proteome</keyword>
<comment type="subcellular location">
    <subcellularLocation>
        <location evidence="8">Cell membrane</location>
        <topology evidence="8">Multi-pass membrane protein</topology>
    </subcellularLocation>
    <subcellularLocation>
        <location evidence="1">Membrane</location>
        <topology evidence="1">Multi-pass membrane protein</topology>
    </subcellularLocation>
</comment>
<feature type="transmembrane region" description="Helical" evidence="8">
    <location>
        <begin position="395"/>
        <end position="413"/>
    </location>
</feature>
<evidence type="ECO:0000256" key="3">
    <source>
        <dbReference type="ARBA" id="ARBA00022448"/>
    </source>
</evidence>
<evidence type="ECO:0000259" key="9">
    <source>
        <dbReference type="Pfam" id="PF00909"/>
    </source>
</evidence>
<dbReference type="Proteomes" id="UP001344447">
    <property type="component" value="Unassembled WGS sequence"/>
</dbReference>
<feature type="domain" description="Ammonium transporter AmtB-like" evidence="9">
    <location>
        <begin position="45"/>
        <end position="443"/>
    </location>
</feature>
<feature type="transmembrane region" description="Helical" evidence="8">
    <location>
        <begin position="239"/>
        <end position="263"/>
    </location>
</feature>
<organism evidence="10 11">
    <name type="scientific">Dictyostelium firmibasis</name>
    <dbReference type="NCBI Taxonomy" id="79012"/>
    <lineage>
        <taxon>Eukaryota</taxon>
        <taxon>Amoebozoa</taxon>
        <taxon>Evosea</taxon>
        <taxon>Eumycetozoa</taxon>
        <taxon>Dictyostelia</taxon>
        <taxon>Dictyosteliales</taxon>
        <taxon>Dictyosteliaceae</taxon>
        <taxon>Dictyostelium</taxon>
    </lineage>
</organism>
<keyword evidence="6 8" id="KW-0472">Membrane</keyword>
<dbReference type="InterPro" id="IPR001905">
    <property type="entry name" value="Ammonium_transpt"/>
</dbReference>
<dbReference type="Pfam" id="PF00909">
    <property type="entry name" value="Ammonium_transp"/>
    <property type="match status" value="1"/>
</dbReference>